<accession>A0A8C5M8J3</accession>
<keyword evidence="3" id="KW-1185">Reference proteome</keyword>
<proteinExistence type="predicted"/>
<organism evidence="2 3">
    <name type="scientific">Leptobrachium leishanense</name>
    <name type="common">Leishan spiny toad</name>
    <dbReference type="NCBI Taxonomy" id="445787"/>
    <lineage>
        <taxon>Eukaryota</taxon>
        <taxon>Metazoa</taxon>
        <taxon>Chordata</taxon>
        <taxon>Craniata</taxon>
        <taxon>Vertebrata</taxon>
        <taxon>Euteleostomi</taxon>
        <taxon>Amphibia</taxon>
        <taxon>Batrachia</taxon>
        <taxon>Anura</taxon>
        <taxon>Pelobatoidea</taxon>
        <taxon>Megophryidae</taxon>
        <taxon>Leptobrachium</taxon>
    </lineage>
</organism>
<dbReference type="Pfam" id="PF00078">
    <property type="entry name" value="RVT_1"/>
    <property type="match status" value="1"/>
</dbReference>
<dbReference type="Ensembl" id="ENSLLET00000008660.1">
    <property type="protein sequence ID" value="ENSLLEP00000008329.1"/>
    <property type="gene ID" value="ENSLLEG00000005287.1"/>
</dbReference>
<dbReference type="Proteomes" id="UP000694569">
    <property type="component" value="Unplaced"/>
</dbReference>
<dbReference type="PROSITE" id="PS50878">
    <property type="entry name" value="RT_POL"/>
    <property type="match status" value="1"/>
</dbReference>
<dbReference type="PANTHER" id="PTHR31635:SF196">
    <property type="entry name" value="REVERSE TRANSCRIPTASE DOMAIN-CONTAINING PROTEIN-RELATED"/>
    <property type="match status" value="1"/>
</dbReference>
<reference evidence="2" key="2">
    <citation type="submission" date="2025-09" db="UniProtKB">
        <authorList>
            <consortium name="Ensembl"/>
        </authorList>
    </citation>
    <scope>IDENTIFICATION</scope>
</reference>
<dbReference type="PANTHER" id="PTHR31635">
    <property type="entry name" value="REVERSE TRANSCRIPTASE DOMAIN-CONTAINING PROTEIN-RELATED"/>
    <property type="match status" value="1"/>
</dbReference>
<dbReference type="InterPro" id="IPR000477">
    <property type="entry name" value="RT_dom"/>
</dbReference>
<reference evidence="2" key="1">
    <citation type="submission" date="2025-08" db="UniProtKB">
        <authorList>
            <consortium name="Ensembl"/>
        </authorList>
    </citation>
    <scope>IDENTIFICATION</scope>
</reference>
<feature type="domain" description="Reverse transcriptase" evidence="1">
    <location>
        <begin position="230"/>
        <end position="504"/>
    </location>
</feature>
<sequence>MTRQMCLHCPSGKHINVSYVGFISVRRQSEKKHREATTIDLLARIHHLETLHKESLDPAQLTDLTTLRRELATVLNSTYHRHGLRSKTFFFAHGDKSGRLMARMLRAHRSTTYITKIRDTHGKTQHLPNRILPTIRSYFMTLYELPTPVTDAGRKLHSQKIHAHLSQHVTRRLTPETAQLLDAPLTIEELSDVVKSSKTGKCPGPDGLPLQYYKRFAKILYPRFLVAFNAILEGHTIPSQTQAANISLIPKEGKDAERCDSCRPISLLNCDLKLYAKILATQLTPYVPGLIHQDQVGFVAGREARDNTIRALTIMHRAARKREGLLLLSTDAEKAFDRVNWEFLFATLSQVGLGPNLCTWIRALYSDPTTRVCVNGIYTEPFKIRNGTRQGCPLSPLLFVFALEPFLSSVRASPDIRGIRTGRTEHRVAAFADDHLFFVTHPETTLPNLLKAFEVYGTLSNLKINLAKSFLLNVSMPRSMAQSIRPNCSIQWAEDRIIYLGIWLTSDHTLMFRDNFAPMLATISTDLKAWNYPHISWLGHVQAIKMNVLPRILYLFQTIPIDLLQTFFRDLQTQISNYVWRGSRTETKIFHPYPTQITGGGACHPRFHNVPYGLPPSAYSGMGKTPQTQSVVGGGWLNKTKLGFPSLFSLGCLNYKGYAAYVT</sequence>
<dbReference type="OrthoDB" id="416119at2759"/>
<dbReference type="AlphaFoldDB" id="A0A8C5M8J3"/>
<dbReference type="GeneTree" id="ENSGT00940000165023"/>
<evidence type="ECO:0000313" key="2">
    <source>
        <dbReference type="Ensembl" id="ENSLLEP00000008329.1"/>
    </source>
</evidence>
<dbReference type="CDD" id="cd01650">
    <property type="entry name" value="RT_nLTR_like"/>
    <property type="match status" value="1"/>
</dbReference>
<evidence type="ECO:0000313" key="3">
    <source>
        <dbReference type="Proteomes" id="UP000694569"/>
    </source>
</evidence>
<dbReference type="InterPro" id="IPR043502">
    <property type="entry name" value="DNA/RNA_pol_sf"/>
</dbReference>
<dbReference type="SUPFAM" id="SSF56672">
    <property type="entry name" value="DNA/RNA polymerases"/>
    <property type="match status" value="1"/>
</dbReference>
<name>A0A8C5M8J3_9ANUR</name>
<protein>
    <recommendedName>
        <fullName evidence="1">Reverse transcriptase domain-containing protein</fullName>
    </recommendedName>
</protein>
<evidence type="ECO:0000259" key="1">
    <source>
        <dbReference type="PROSITE" id="PS50878"/>
    </source>
</evidence>